<dbReference type="AlphaFoldDB" id="A0A518K6E1"/>
<reference evidence="1 2" key="1">
    <citation type="submission" date="2019-02" db="EMBL/GenBank/DDBJ databases">
        <title>Deep-cultivation of Planctomycetes and their phenomic and genomic characterization uncovers novel biology.</title>
        <authorList>
            <person name="Wiegand S."/>
            <person name="Jogler M."/>
            <person name="Boedeker C."/>
            <person name="Pinto D."/>
            <person name="Vollmers J."/>
            <person name="Rivas-Marin E."/>
            <person name="Kohn T."/>
            <person name="Peeters S.H."/>
            <person name="Heuer A."/>
            <person name="Rast P."/>
            <person name="Oberbeckmann S."/>
            <person name="Bunk B."/>
            <person name="Jeske O."/>
            <person name="Meyerdierks A."/>
            <person name="Storesund J.E."/>
            <person name="Kallscheuer N."/>
            <person name="Luecker S."/>
            <person name="Lage O.M."/>
            <person name="Pohl T."/>
            <person name="Merkel B.J."/>
            <person name="Hornburger P."/>
            <person name="Mueller R.-W."/>
            <person name="Bruemmer F."/>
            <person name="Labrenz M."/>
            <person name="Spormann A.M."/>
            <person name="Op den Camp H."/>
            <person name="Overmann J."/>
            <person name="Amann R."/>
            <person name="Jetten M.S.M."/>
            <person name="Mascher T."/>
            <person name="Medema M.H."/>
            <person name="Devos D.P."/>
            <person name="Kaster A.-K."/>
            <person name="Ovreas L."/>
            <person name="Rohde M."/>
            <person name="Galperin M.Y."/>
            <person name="Jogler C."/>
        </authorList>
    </citation>
    <scope>NUCLEOTIDE SEQUENCE [LARGE SCALE GENOMIC DNA]</scope>
    <source>
        <strain evidence="1 2">Spa11</strain>
    </source>
</reference>
<protein>
    <recommendedName>
        <fullName evidence="3">Globin family profile domain-containing protein</fullName>
    </recommendedName>
</protein>
<dbReference type="GO" id="GO:0020037">
    <property type="term" value="F:heme binding"/>
    <property type="evidence" value="ECO:0007669"/>
    <property type="project" value="InterPro"/>
</dbReference>
<dbReference type="GO" id="GO:0019825">
    <property type="term" value="F:oxygen binding"/>
    <property type="evidence" value="ECO:0007669"/>
    <property type="project" value="InterPro"/>
</dbReference>
<dbReference type="RefSeq" id="WP_145110189.1">
    <property type="nucleotide sequence ID" value="NZ_CP036349.1"/>
</dbReference>
<dbReference type="Gene3D" id="1.10.490.10">
    <property type="entry name" value="Globins"/>
    <property type="match status" value="1"/>
</dbReference>
<name>A0A518K6E1_9BACT</name>
<keyword evidence="2" id="KW-1185">Reference proteome</keyword>
<dbReference type="KEGG" id="bmei:Spa11_15590"/>
<dbReference type="EMBL" id="CP036349">
    <property type="protein sequence ID" value="QDV73363.1"/>
    <property type="molecule type" value="Genomic_DNA"/>
</dbReference>
<accession>A0A518K6E1</accession>
<evidence type="ECO:0000313" key="2">
    <source>
        <dbReference type="Proteomes" id="UP000316426"/>
    </source>
</evidence>
<dbReference type="Proteomes" id="UP000316426">
    <property type="component" value="Chromosome"/>
</dbReference>
<dbReference type="SUPFAM" id="SSF46458">
    <property type="entry name" value="Globin-like"/>
    <property type="match status" value="1"/>
</dbReference>
<evidence type="ECO:0000313" key="1">
    <source>
        <dbReference type="EMBL" id="QDV73363.1"/>
    </source>
</evidence>
<gene>
    <name evidence="1" type="ORF">Spa11_15590</name>
</gene>
<evidence type="ECO:0008006" key="3">
    <source>
        <dbReference type="Google" id="ProtNLM"/>
    </source>
</evidence>
<sequence length="134" mass="14883">MSPHEIKLVCASWNEAAPVADTVVRLFYRRLFEIVPELRSRFRTSMSEQGDHLVAALDELTESLVSGETPCEIPASIDPRYADAIAKAWTWTLRQELGRKAPIATRKAWRTMLSTPAAAPLYAVAMGELELAIA</sequence>
<dbReference type="InterPro" id="IPR012292">
    <property type="entry name" value="Globin/Proto"/>
</dbReference>
<dbReference type="InterPro" id="IPR009050">
    <property type="entry name" value="Globin-like_sf"/>
</dbReference>
<proteinExistence type="predicted"/>
<organism evidence="1 2">
    <name type="scientific">Botrimarina mediterranea</name>
    <dbReference type="NCBI Taxonomy" id="2528022"/>
    <lineage>
        <taxon>Bacteria</taxon>
        <taxon>Pseudomonadati</taxon>
        <taxon>Planctomycetota</taxon>
        <taxon>Planctomycetia</taxon>
        <taxon>Pirellulales</taxon>
        <taxon>Lacipirellulaceae</taxon>
        <taxon>Botrimarina</taxon>
    </lineage>
</organism>